<evidence type="ECO:0000256" key="1">
    <source>
        <dbReference type="ARBA" id="ARBA00004123"/>
    </source>
</evidence>
<dbReference type="PROSITE" id="PS50071">
    <property type="entry name" value="HOMEOBOX_2"/>
    <property type="match status" value="1"/>
</dbReference>
<keyword evidence="4 8" id="KW-0371">Homeobox</keyword>
<evidence type="ECO:0000313" key="12">
    <source>
        <dbReference type="Proteomes" id="UP001234581"/>
    </source>
</evidence>
<feature type="DNA-binding region" description="Homeobox" evidence="8">
    <location>
        <begin position="118"/>
        <end position="180"/>
    </location>
</feature>
<reference evidence="11 12" key="1">
    <citation type="submission" date="2023-03" db="EMBL/GenBank/DDBJ databases">
        <title>Genome sequence of Lichtheimia ornata CBS 291.66.</title>
        <authorList>
            <person name="Mohabir J.T."/>
            <person name="Shea T.P."/>
            <person name="Kurbessoian T."/>
            <person name="Berby B."/>
            <person name="Fontaine J."/>
            <person name="Livny J."/>
            <person name="Gnirke A."/>
            <person name="Stajich J.E."/>
            <person name="Cuomo C.A."/>
        </authorList>
    </citation>
    <scope>NUCLEOTIDE SEQUENCE [LARGE SCALE GENOMIC DNA]</scope>
    <source>
        <strain evidence="11">CBS 291.66</strain>
    </source>
</reference>
<feature type="region of interest" description="Disordered" evidence="9">
    <location>
        <begin position="212"/>
        <end position="256"/>
    </location>
</feature>
<accession>A0AAD7V798</accession>
<keyword evidence="6 8" id="KW-0539">Nucleus</keyword>
<dbReference type="AlphaFoldDB" id="A0AAD7V798"/>
<protein>
    <recommendedName>
        <fullName evidence="10">Homeobox domain-containing protein</fullName>
    </recommendedName>
</protein>
<evidence type="ECO:0000256" key="8">
    <source>
        <dbReference type="PROSITE-ProRule" id="PRU00108"/>
    </source>
</evidence>
<dbReference type="GO" id="GO:0005634">
    <property type="term" value="C:nucleus"/>
    <property type="evidence" value="ECO:0007669"/>
    <property type="project" value="UniProtKB-SubCell"/>
</dbReference>
<proteinExistence type="inferred from homology"/>
<keyword evidence="12" id="KW-1185">Reference proteome</keyword>
<dbReference type="RefSeq" id="XP_058345591.1">
    <property type="nucleotide sequence ID" value="XM_058483793.1"/>
</dbReference>
<evidence type="ECO:0000256" key="6">
    <source>
        <dbReference type="ARBA" id="ARBA00023242"/>
    </source>
</evidence>
<feature type="compositionally biased region" description="Low complexity" evidence="9">
    <location>
        <begin position="77"/>
        <end position="109"/>
    </location>
</feature>
<evidence type="ECO:0000256" key="5">
    <source>
        <dbReference type="ARBA" id="ARBA00023163"/>
    </source>
</evidence>
<name>A0AAD7V798_9FUNG</name>
<dbReference type="InterPro" id="IPR008422">
    <property type="entry name" value="KN_HD"/>
</dbReference>
<evidence type="ECO:0000259" key="10">
    <source>
        <dbReference type="PROSITE" id="PS50071"/>
    </source>
</evidence>
<dbReference type="EMBL" id="JARTCD010000012">
    <property type="protein sequence ID" value="KAJ8660678.1"/>
    <property type="molecule type" value="Genomic_DNA"/>
</dbReference>
<dbReference type="GeneID" id="83211139"/>
<comment type="similarity">
    <text evidence="7">Belongs to the TALE/TGIF homeobox family.</text>
</comment>
<dbReference type="GO" id="GO:0003677">
    <property type="term" value="F:DNA binding"/>
    <property type="evidence" value="ECO:0007669"/>
    <property type="project" value="UniProtKB-UniRule"/>
</dbReference>
<dbReference type="FunFam" id="1.10.10.60:FF:000059">
    <property type="entry name" value="TGFB-induced factor homeobox 1"/>
    <property type="match status" value="1"/>
</dbReference>
<feature type="region of interest" description="Disordered" evidence="9">
    <location>
        <begin position="62"/>
        <end position="125"/>
    </location>
</feature>
<gene>
    <name evidence="11" type="ORF">O0I10_003726</name>
</gene>
<sequence length="256" mass="29196">MSAFTRDVCPRIFTPLVVYHDHPSAAIPSPQYQIDRHLAKTTEMLRHNAHFWVSSRETQKQTQNTTLSFRLESPLVSPTASTSTSSWSSATCEYQQPQRHYTNQQQQQPHPQPRASTSKRRRGNLPKQVTEYLKAWLVDHKQHPYPSEKEKLHLAQQTGLTVNQISNWFINARRRILQPMLESESLQARLIGQHLYGLRQYDIAGLRGLPPPPAISSSSSSTMLPPPPPSSSSWAFGERTTMDHHVDADRVTRDTT</sequence>
<keyword evidence="5" id="KW-0804">Transcription</keyword>
<feature type="compositionally biased region" description="Basic and acidic residues" evidence="9">
    <location>
        <begin position="240"/>
        <end position="256"/>
    </location>
</feature>
<keyword evidence="3 8" id="KW-0238">DNA-binding</keyword>
<keyword evidence="2" id="KW-0805">Transcription regulation</keyword>
<comment type="subcellular location">
    <subcellularLocation>
        <location evidence="1 8">Nucleus</location>
    </subcellularLocation>
</comment>
<evidence type="ECO:0000256" key="4">
    <source>
        <dbReference type="ARBA" id="ARBA00023155"/>
    </source>
</evidence>
<evidence type="ECO:0000256" key="7">
    <source>
        <dbReference type="ARBA" id="ARBA00038021"/>
    </source>
</evidence>
<dbReference type="SUPFAM" id="SSF46689">
    <property type="entry name" value="Homeodomain-like"/>
    <property type="match status" value="1"/>
</dbReference>
<feature type="domain" description="Homeobox" evidence="10">
    <location>
        <begin position="116"/>
        <end position="179"/>
    </location>
</feature>
<evidence type="ECO:0000256" key="2">
    <source>
        <dbReference type="ARBA" id="ARBA00023015"/>
    </source>
</evidence>
<evidence type="ECO:0000256" key="9">
    <source>
        <dbReference type="SAM" id="MobiDB-lite"/>
    </source>
</evidence>
<dbReference type="InterPro" id="IPR001356">
    <property type="entry name" value="HD"/>
</dbReference>
<dbReference type="Gene3D" id="1.10.10.60">
    <property type="entry name" value="Homeodomain-like"/>
    <property type="match status" value="1"/>
</dbReference>
<evidence type="ECO:0000256" key="3">
    <source>
        <dbReference type="ARBA" id="ARBA00023125"/>
    </source>
</evidence>
<dbReference type="PANTHER" id="PTHR11850">
    <property type="entry name" value="HOMEOBOX PROTEIN TRANSCRIPTION FACTORS"/>
    <property type="match status" value="1"/>
</dbReference>
<dbReference type="InterPro" id="IPR050224">
    <property type="entry name" value="TALE_homeobox"/>
</dbReference>
<evidence type="ECO:0000313" key="11">
    <source>
        <dbReference type="EMBL" id="KAJ8660678.1"/>
    </source>
</evidence>
<dbReference type="Proteomes" id="UP001234581">
    <property type="component" value="Unassembled WGS sequence"/>
</dbReference>
<organism evidence="11 12">
    <name type="scientific">Lichtheimia ornata</name>
    <dbReference type="NCBI Taxonomy" id="688661"/>
    <lineage>
        <taxon>Eukaryota</taxon>
        <taxon>Fungi</taxon>
        <taxon>Fungi incertae sedis</taxon>
        <taxon>Mucoromycota</taxon>
        <taxon>Mucoromycotina</taxon>
        <taxon>Mucoromycetes</taxon>
        <taxon>Mucorales</taxon>
        <taxon>Lichtheimiaceae</taxon>
        <taxon>Lichtheimia</taxon>
    </lineage>
</organism>
<dbReference type="GO" id="GO:0006355">
    <property type="term" value="P:regulation of DNA-templated transcription"/>
    <property type="evidence" value="ECO:0007669"/>
    <property type="project" value="InterPro"/>
</dbReference>
<dbReference type="CDD" id="cd00086">
    <property type="entry name" value="homeodomain"/>
    <property type="match status" value="1"/>
</dbReference>
<dbReference type="SMART" id="SM00389">
    <property type="entry name" value="HOX"/>
    <property type="match status" value="1"/>
</dbReference>
<comment type="caution">
    <text evidence="11">The sequence shown here is derived from an EMBL/GenBank/DDBJ whole genome shotgun (WGS) entry which is preliminary data.</text>
</comment>
<dbReference type="InterPro" id="IPR009057">
    <property type="entry name" value="Homeodomain-like_sf"/>
</dbReference>
<dbReference type="Pfam" id="PF05920">
    <property type="entry name" value="Homeobox_KN"/>
    <property type="match status" value="1"/>
</dbReference>